<feature type="coiled-coil region" evidence="5">
    <location>
        <begin position="184"/>
        <end position="211"/>
    </location>
</feature>
<accession>A0A517DPU6</accession>
<gene>
    <name evidence="8" type="primary">znuA</name>
    <name evidence="8" type="ORF">SPTER_06670</name>
</gene>
<evidence type="ECO:0000256" key="2">
    <source>
        <dbReference type="ARBA" id="ARBA00022448"/>
    </source>
</evidence>
<evidence type="ECO:0000256" key="3">
    <source>
        <dbReference type="ARBA" id="ARBA00022729"/>
    </source>
</evidence>
<dbReference type="Pfam" id="PF01297">
    <property type="entry name" value="ZnuA"/>
    <property type="match status" value="1"/>
</dbReference>
<feature type="chain" id="PRO_5021943684" evidence="7">
    <location>
        <begin position="21"/>
        <end position="325"/>
    </location>
</feature>
<dbReference type="RefSeq" id="WP_246105462.1">
    <property type="nucleotide sequence ID" value="NZ_CP036259.1"/>
</dbReference>
<dbReference type="GO" id="GO:0007155">
    <property type="term" value="P:cell adhesion"/>
    <property type="evidence" value="ECO:0007669"/>
    <property type="project" value="InterPro"/>
</dbReference>
<dbReference type="InterPro" id="IPR006128">
    <property type="entry name" value="Lipoprotein_PsaA-like"/>
</dbReference>
<evidence type="ECO:0000256" key="7">
    <source>
        <dbReference type="SAM" id="SignalP"/>
    </source>
</evidence>
<reference evidence="8 9" key="1">
    <citation type="submission" date="2019-02" db="EMBL/GenBank/DDBJ databases">
        <title>Closed genome of Sporomusa termitida DSM 4440.</title>
        <authorList>
            <person name="Poehlein A."/>
            <person name="Daniel R."/>
        </authorList>
    </citation>
    <scope>NUCLEOTIDE SEQUENCE [LARGE SCALE GENOMIC DNA]</scope>
    <source>
        <strain evidence="8 9">DSM 4440</strain>
    </source>
</reference>
<dbReference type="GO" id="GO:0046872">
    <property type="term" value="F:metal ion binding"/>
    <property type="evidence" value="ECO:0007669"/>
    <property type="project" value="InterPro"/>
</dbReference>
<dbReference type="InterPro" id="IPR006129">
    <property type="entry name" value="AdhesinB"/>
</dbReference>
<evidence type="ECO:0000256" key="4">
    <source>
        <dbReference type="RuleBase" id="RU003512"/>
    </source>
</evidence>
<dbReference type="EMBL" id="CP036259">
    <property type="protein sequence ID" value="QDR79393.1"/>
    <property type="molecule type" value="Genomic_DNA"/>
</dbReference>
<proteinExistence type="inferred from homology"/>
<organism evidence="8 9">
    <name type="scientific">Sporomusa termitida</name>
    <dbReference type="NCBI Taxonomy" id="2377"/>
    <lineage>
        <taxon>Bacteria</taxon>
        <taxon>Bacillati</taxon>
        <taxon>Bacillota</taxon>
        <taxon>Negativicutes</taxon>
        <taxon>Selenomonadales</taxon>
        <taxon>Sporomusaceae</taxon>
        <taxon>Sporomusa</taxon>
    </lineage>
</organism>
<dbReference type="SUPFAM" id="SSF53807">
    <property type="entry name" value="Helical backbone' metal receptor"/>
    <property type="match status" value="1"/>
</dbReference>
<dbReference type="PROSITE" id="PS51257">
    <property type="entry name" value="PROKAR_LIPOPROTEIN"/>
    <property type="match status" value="1"/>
</dbReference>
<evidence type="ECO:0000313" key="9">
    <source>
        <dbReference type="Proteomes" id="UP000320776"/>
    </source>
</evidence>
<dbReference type="Proteomes" id="UP000320776">
    <property type="component" value="Chromosome"/>
</dbReference>
<dbReference type="Gene3D" id="3.40.50.1980">
    <property type="entry name" value="Nitrogenase molybdenum iron protein domain"/>
    <property type="match status" value="2"/>
</dbReference>
<name>A0A517DPU6_9FIRM</name>
<dbReference type="AlphaFoldDB" id="A0A517DPU6"/>
<dbReference type="PRINTS" id="PR00691">
    <property type="entry name" value="ADHESINB"/>
</dbReference>
<feature type="region of interest" description="Disordered" evidence="6">
    <location>
        <begin position="126"/>
        <end position="157"/>
    </location>
</feature>
<evidence type="ECO:0000256" key="1">
    <source>
        <dbReference type="ARBA" id="ARBA00011028"/>
    </source>
</evidence>
<keyword evidence="9" id="KW-1185">Reference proteome</keyword>
<dbReference type="PRINTS" id="PR00690">
    <property type="entry name" value="ADHESNFAMILY"/>
</dbReference>
<feature type="signal peptide" evidence="7">
    <location>
        <begin position="1"/>
        <end position="20"/>
    </location>
</feature>
<keyword evidence="2 4" id="KW-0813">Transport</keyword>
<dbReference type="InterPro" id="IPR006127">
    <property type="entry name" value="ZnuA-like"/>
</dbReference>
<dbReference type="InterPro" id="IPR050492">
    <property type="entry name" value="Bact_metal-bind_prot9"/>
</dbReference>
<dbReference type="PANTHER" id="PTHR42953">
    <property type="entry name" value="HIGH-AFFINITY ZINC UPTAKE SYSTEM PROTEIN ZNUA-RELATED"/>
    <property type="match status" value="1"/>
</dbReference>
<evidence type="ECO:0000256" key="6">
    <source>
        <dbReference type="SAM" id="MobiDB-lite"/>
    </source>
</evidence>
<dbReference type="PANTHER" id="PTHR42953:SF3">
    <property type="entry name" value="HIGH-AFFINITY ZINC UPTAKE SYSTEM PROTEIN ZNUA"/>
    <property type="match status" value="1"/>
</dbReference>
<keyword evidence="5" id="KW-0175">Coiled coil</keyword>
<protein>
    <submittedName>
        <fullName evidence="8">High-affinity zinc uptake system binding-protein ZnuA</fullName>
    </submittedName>
</protein>
<sequence>MKLMVKIGLMCLLGAAVLLAGCGGKTKSTQSSPDKLKVFATVYPVYDFAKQVGGDRIELVMLMPPGAEPHDWEPTPQDIIKLKSAQLVLYHGAGLEPVDKLLSKDVLATVKAVEVSKGITLLASQEDHGHADEADDHHHDQDEKTEHHAHESETDPHVWLDPVNAQQEVKTIAAALSEVDPANADYYQQNAERFIQELAQLDNDYQATLAKAARRDIITSHIAFGYLAKRYNLELIGIMGLAPDSEPTPDKMAKVVDFCRTHQVKYIFFETLVSPKLAETIAKETGAGLLVLNPLENLTAEEMKQGKDYLSVMRENLANLAKALQ</sequence>
<evidence type="ECO:0000313" key="8">
    <source>
        <dbReference type="EMBL" id="QDR79393.1"/>
    </source>
</evidence>
<dbReference type="CDD" id="cd01017">
    <property type="entry name" value="AdcA"/>
    <property type="match status" value="1"/>
</dbReference>
<dbReference type="GO" id="GO:0030001">
    <property type="term" value="P:metal ion transport"/>
    <property type="evidence" value="ECO:0007669"/>
    <property type="project" value="InterPro"/>
</dbReference>
<evidence type="ECO:0000256" key="5">
    <source>
        <dbReference type="SAM" id="Coils"/>
    </source>
</evidence>
<comment type="similarity">
    <text evidence="1 4">Belongs to the bacterial solute-binding protein 9 family.</text>
</comment>
<keyword evidence="3 7" id="KW-0732">Signal</keyword>
<dbReference type="KEGG" id="sted:SPTER_06670"/>